<dbReference type="InterPro" id="IPR050888">
    <property type="entry name" value="ZnF_C2H2-type_TF"/>
</dbReference>
<dbReference type="AlphaFoldDB" id="A0A9W9CM32"/>
<dbReference type="PROSITE" id="PS50157">
    <property type="entry name" value="ZINC_FINGER_C2H2_2"/>
    <property type="match status" value="3"/>
</dbReference>
<evidence type="ECO:0000256" key="3">
    <source>
        <dbReference type="ARBA" id="ARBA00022737"/>
    </source>
</evidence>
<feature type="region of interest" description="Disordered" evidence="8">
    <location>
        <begin position="348"/>
        <end position="399"/>
    </location>
</feature>
<feature type="compositionally biased region" description="Basic residues" evidence="8">
    <location>
        <begin position="153"/>
        <end position="164"/>
    </location>
</feature>
<evidence type="ECO:0000259" key="9">
    <source>
        <dbReference type="PROSITE" id="PS50157"/>
    </source>
</evidence>
<feature type="domain" description="C2H2-type" evidence="9">
    <location>
        <begin position="68"/>
        <end position="88"/>
    </location>
</feature>
<evidence type="ECO:0000256" key="7">
    <source>
        <dbReference type="PROSITE-ProRule" id="PRU00042"/>
    </source>
</evidence>
<dbReference type="Gene3D" id="3.30.420.10">
    <property type="entry name" value="Ribonuclease H-like superfamily/Ribonuclease H"/>
    <property type="match status" value="1"/>
</dbReference>
<dbReference type="InterPro" id="IPR012337">
    <property type="entry name" value="RNaseH-like_sf"/>
</dbReference>
<reference evidence="10" key="1">
    <citation type="submission" date="2022-10" db="EMBL/GenBank/DDBJ databases">
        <title>Tapping the CABI collections for fungal endophytes: first genome assemblies for Collariella, Neodidymelliopsis, Ascochyta clinopodiicola, Didymella pomorum, Didymosphaeria variabile, Neocosmospora piperis and Neocucurbitaria cava.</title>
        <authorList>
            <person name="Hill R."/>
        </authorList>
    </citation>
    <scope>NUCLEOTIDE SEQUENCE</scope>
    <source>
        <strain evidence="10">IMI 356814</strain>
    </source>
</reference>
<accession>A0A9W9CM32</accession>
<evidence type="ECO:0000313" key="10">
    <source>
        <dbReference type="EMBL" id="KAJ4369212.1"/>
    </source>
</evidence>
<protein>
    <recommendedName>
        <fullName evidence="9">C2H2-type domain-containing protein</fullName>
    </recommendedName>
</protein>
<keyword evidence="2" id="KW-0479">Metal-binding</keyword>
<dbReference type="OrthoDB" id="16516at2759"/>
<organism evidence="10 11">
    <name type="scientific">Neocucurbitaria cava</name>
    <dbReference type="NCBI Taxonomy" id="798079"/>
    <lineage>
        <taxon>Eukaryota</taxon>
        <taxon>Fungi</taxon>
        <taxon>Dikarya</taxon>
        <taxon>Ascomycota</taxon>
        <taxon>Pezizomycotina</taxon>
        <taxon>Dothideomycetes</taxon>
        <taxon>Pleosporomycetidae</taxon>
        <taxon>Pleosporales</taxon>
        <taxon>Pleosporineae</taxon>
        <taxon>Cucurbitariaceae</taxon>
        <taxon>Neocucurbitaria</taxon>
    </lineage>
</organism>
<dbReference type="Proteomes" id="UP001140560">
    <property type="component" value="Unassembled WGS sequence"/>
</dbReference>
<keyword evidence="6" id="KW-0539">Nucleus</keyword>
<gene>
    <name evidence="10" type="ORF">N0V83_006297</name>
</gene>
<dbReference type="EMBL" id="JAPEUY010000010">
    <property type="protein sequence ID" value="KAJ4369212.1"/>
    <property type="molecule type" value="Genomic_DNA"/>
</dbReference>
<dbReference type="GO" id="GO:0003676">
    <property type="term" value="F:nucleic acid binding"/>
    <property type="evidence" value="ECO:0007669"/>
    <property type="project" value="InterPro"/>
</dbReference>
<evidence type="ECO:0000256" key="1">
    <source>
        <dbReference type="ARBA" id="ARBA00004123"/>
    </source>
</evidence>
<evidence type="ECO:0000256" key="5">
    <source>
        <dbReference type="ARBA" id="ARBA00022833"/>
    </source>
</evidence>
<dbReference type="PROSITE" id="PS00028">
    <property type="entry name" value="ZINC_FINGER_C2H2_1"/>
    <property type="match status" value="2"/>
</dbReference>
<name>A0A9W9CM32_9PLEO</name>
<feature type="region of interest" description="Disordered" evidence="8">
    <location>
        <begin position="264"/>
        <end position="292"/>
    </location>
</feature>
<feature type="region of interest" description="Disordered" evidence="8">
    <location>
        <begin position="144"/>
        <end position="180"/>
    </location>
</feature>
<keyword evidence="11" id="KW-1185">Reference proteome</keyword>
<sequence length="723" mass="79016">MARPKRSLHHCGMCGQSFKTRMELDDHIANHAENGPATLSCPVCKWPFPDSLALEQHQIQNEHGTPQFPCESCGKAFRSQHTLEFHLKPPSPCVKQFTAAQAVQTSNERTDAPPSTNEQSAQAITCDRCPKIFGSQREYNAHRSFPDGECADHKKRTPPKKRPKAATSGYVDPDQSQQSVNDVLKYDDLSDSPDDLSESDEYCHDCKEVFKSKARFNAHALRCSMLSSSGVFASSSKSFEVRQSRAASAQQQATVDAFVTVSEGSKSIPEPRPLLQARSSTPSLNQPSSGTSAASLFRCNAKDCGKTCRSEAGLKVHKSDVHGIGGKPLDLGGKDSYILNPRMRDQLRAQGLLRTPSTGSSRARGRGEERQAASSPLRRPAPTPPQAGPSRAGGVAPLPSGILPPPFAGMLAPGPTAPAFDNNGVAEMEQAKHIHGKIMRLLIQSDIYIHHDGKMTVCGIGWKRIGLAKQPEVIDLFDKMCHLPKMLQGEYLPAPTTFKDEYKISYPVNDFAASPARDPSKPGLGVVAISCSKILLANGLQEVVKVAAIDLVTCRIVMNHLICTDPGAQVSDWRSPVTGLSSWKDMEAAREAGYKIFKGWSVARSALWKFIDKETIIVGYNLRSDLDTLRMVHGRAVDVAKVVEKAAKGPLSKMQLSLDSLSRDYPKKELKSDAKFGRDCLMNAFAARELGLWIVKHRDAFEKDAKQKSLDYQTVMPMVATAT</sequence>
<dbReference type="CDD" id="cd06137">
    <property type="entry name" value="DEDDh_RNase"/>
    <property type="match status" value="1"/>
</dbReference>
<dbReference type="SUPFAM" id="SSF57667">
    <property type="entry name" value="beta-beta-alpha zinc fingers"/>
    <property type="match status" value="1"/>
</dbReference>
<evidence type="ECO:0000256" key="6">
    <source>
        <dbReference type="ARBA" id="ARBA00023242"/>
    </source>
</evidence>
<dbReference type="InterPro" id="IPR036236">
    <property type="entry name" value="Znf_C2H2_sf"/>
</dbReference>
<dbReference type="GO" id="GO:0008270">
    <property type="term" value="F:zinc ion binding"/>
    <property type="evidence" value="ECO:0007669"/>
    <property type="project" value="UniProtKB-KW"/>
</dbReference>
<dbReference type="InterPro" id="IPR013087">
    <property type="entry name" value="Znf_C2H2_type"/>
</dbReference>
<dbReference type="SMART" id="SM00355">
    <property type="entry name" value="ZnF_C2H2"/>
    <property type="match status" value="6"/>
</dbReference>
<feature type="domain" description="C2H2-type" evidence="9">
    <location>
        <begin position="9"/>
        <end position="36"/>
    </location>
</feature>
<dbReference type="Gene3D" id="3.30.160.60">
    <property type="entry name" value="Classic Zinc Finger"/>
    <property type="match status" value="1"/>
</dbReference>
<dbReference type="InterPro" id="IPR036397">
    <property type="entry name" value="RNaseH_sf"/>
</dbReference>
<evidence type="ECO:0000256" key="8">
    <source>
        <dbReference type="SAM" id="MobiDB-lite"/>
    </source>
</evidence>
<dbReference type="GO" id="GO:0005634">
    <property type="term" value="C:nucleus"/>
    <property type="evidence" value="ECO:0007669"/>
    <property type="project" value="UniProtKB-SubCell"/>
</dbReference>
<keyword evidence="5" id="KW-0862">Zinc</keyword>
<comment type="subcellular location">
    <subcellularLocation>
        <location evidence="1">Nucleus</location>
    </subcellularLocation>
</comment>
<keyword evidence="4 7" id="KW-0863">Zinc-finger</keyword>
<evidence type="ECO:0000256" key="2">
    <source>
        <dbReference type="ARBA" id="ARBA00022723"/>
    </source>
</evidence>
<dbReference type="PANTHER" id="PTHR24406">
    <property type="entry name" value="TRANSCRIPTIONAL REPRESSOR CTCFL-RELATED"/>
    <property type="match status" value="1"/>
</dbReference>
<dbReference type="SUPFAM" id="SSF53098">
    <property type="entry name" value="Ribonuclease H-like"/>
    <property type="match status" value="1"/>
</dbReference>
<keyword evidence="3" id="KW-0677">Repeat</keyword>
<comment type="caution">
    <text evidence="10">The sequence shown here is derived from an EMBL/GenBank/DDBJ whole genome shotgun (WGS) entry which is preliminary data.</text>
</comment>
<evidence type="ECO:0000256" key="4">
    <source>
        <dbReference type="ARBA" id="ARBA00022771"/>
    </source>
</evidence>
<feature type="compositionally biased region" description="Polar residues" evidence="8">
    <location>
        <begin position="277"/>
        <end position="292"/>
    </location>
</feature>
<feature type="domain" description="C2H2-type" evidence="9">
    <location>
        <begin position="297"/>
        <end position="322"/>
    </location>
</feature>
<evidence type="ECO:0000313" key="11">
    <source>
        <dbReference type="Proteomes" id="UP001140560"/>
    </source>
</evidence>
<proteinExistence type="predicted"/>